<dbReference type="EMBL" id="BAABCE010000027">
    <property type="protein sequence ID" value="GAA3590745.1"/>
    <property type="molecule type" value="Genomic_DNA"/>
</dbReference>
<reference evidence="2" key="1">
    <citation type="journal article" date="2019" name="Int. J. Syst. Evol. Microbiol.">
        <title>The Global Catalogue of Microorganisms (GCM) 10K type strain sequencing project: providing services to taxonomists for standard genome sequencing and annotation.</title>
        <authorList>
            <consortium name="The Broad Institute Genomics Platform"/>
            <consortium name="The Broad Institute Genome Sequencing Center for Infectious Disease"/>
            <person name="Wu L."/>
            <person name="Ma J."/>
        </authorList>
    </citation>
    <scope>NUCLEOTIDE SEQUENCE [LARGE SCALE GENOMIC DNA]</scope>
    <source>
        <strain evidence="2">JCM 17656</strain>
    </source>
</reference>
<dbReference type="Proteomes" id="UP001500707">
    <property type="component" value="Unassembled WGS sequence"/>
</dbReference>
<comment type="caution">
    <text evidence="1">The sequence shown here is derived from an EMBL/GenBank/DDBJ whole genome shotgun (WGS) entry which is preliminary data.</text>
</comment>
<gene>
    <name evidence="1" type="ORF">GCM10022295_85480</name>
</gene>
<dbReference type="RefSeq" id="WP_346186311.1">
    <property type="nucleotide sequence ID" value="NZ_BAABCE010000027.1"/>
</dbReference>
<name>A0ABP6YTD7_9ACTN</name>
<keyword evidence="2" id="KW-1185">Reference proteome</keyword>
<evidence type="ECO:0000313" key="2">
    <source>
        <dbReference type="Proteomes" id="UP001500707"/>
    </source>
</evidence>
<evidence type="ECO:0000313" key="1">
    <source>
        <dbReference type="EMBL" id="GAA3590745.1"/>
    </source>
</evidence>
<protein>
    <submittedName>
        <fullName evidence="1">Uncharacterized protein</fullName>
    </submittedName>
</protein>
<organism evidence="1 2">
    <name type="scientific">Streptomyces osmaniensis</name>
    <dbReference type="NCBI Taxonomy" id="593134"/>
    <lineage>
        <taxon>Bacteria</taxon>
        <taxon>Bacillati</taxon>
        <taxon>Actinomycetota</taxon>
        <taxon>Actinomycetes</taxon>
        <taxon>Kitasatosporales</taxon>
        <taxon>Streptomycetaceae</taxon>
        <taxon>Streptomyces</taxon>
    </lineage>
</organism>
<sequence>MTRKRAHPSPSPETAAAAAAFLDTQEITTTGCRTCGTEVAGINGRYACGSCGWVNSWQEGHTELPPAVSDPDART</sequence>
<accession>A0ABP6YTD7</accession>
<proteinExistence type="predicted"/>